<name>A0A644WHQ4_9ZZZZ</name>
<gene>
    <name evidence="1" type="ORF">SDC9_49297</name>
</gene>
<organism evidence="1">
    <name type="scientific">bioreactor metagenome</name>
    <dbReference type="NCBI Taxonomy" id="1076179"/>
    <lineage>
        <taxon>unclassified sequences</taxon>
        <taxon>metagenomes</taxon>
        <taxon>ecological metagenomes</taxon>
    </lineage>
</organism>
<sequence>MTGSCMKKPLIVVDFKKYRIRIHKNTLLSLGSPEYIFLLVNPKERTLAILRSDRFNPRAHRISAVLLQSGKPIELYSRSLVKILCDVCNDWQDHKSYRLYGDIIPNEGIVHFYMPDALPVKGVKL</sequence>
<evidence type="ECO:0000313" key="1">
    <source>
        <dbReference type="EMBL" id="MPM03038.1"/>
    </source>
</evidence>
<proteinExistence type="predicted"/>
<protein>
    <submittedName>
        <fullName evidence="1">Uncharacterized protein</fullName>
    </submittedName>
</protein>
<dbReference type="AlphaFoldDB" id="A0A644WHQ4"/>
<reference evidence="1" key="1">
    <citation type="submission" date="2019-08" db="EMBL/GenBank/DDBJ databases">
        <authorList>
            <person name="Kucharzyk K."/>
            <person name="Murdoch R.W."/>
            <person name="Higgins S."/>
            <person name="Loffler F."/>
        </authorList>
    </citation>
    <scope>NUCLEOTIDE SEQUENCE</scope>
</reference>
<comment type="caution">
    <text evidence="1">The sequence shown here is derived from an EMBL/GenBank/DDBJ whole genome shotgun (WGS) entry which is preliminary data.</text>
</comment>
<accession>A0A644WHQ4</accession>
<dbReference type="EMBL" id="VSSQ01000918">
    <property type="protein sequence ID" value="MPM03038.1"/>
    <property type="molecule type" value="Genomic_DNA"/>
</dbReference>